<proteinExistence type="predicted"/>
<dbReference type="EnsemblPlants" id="OPUNC04G26920.1">
    <property type="protein sequence ID" value="OPUNC04G26920.1"/>
    <property type="gene ID" value="OPUNC04G26920"/>
</dbReference>
<sequence length="162" mass="18819">MGFLKPQKSRKHQEFNKILHRSCRIKAKQPVLDGPRTSTKRILRELRSREPETTQIQNENHRIQPPGIGVAGILRWRNGSTQRRGMVSMGFLEPSTGRDDQRQNREVDNSVFFSENWRPRPQFQHEHIPPTSSQFKKACGKHARTSFPITILAASSHHHQEQ</sequence>
<reference evidence="1" key="2">
    <citation type="submission" date="2018-05" db="EMBL/GenBank/DDBJ databases">
        <title>OpunRS2 (Oryza punctata Reference Sequence Version 2).</title>
        <authorList>
            <person name="Zhang J."/>
            <person name="Kudrna D."/>
            <person name="Lee S."/>
            <person name="Talag J."/>
            <person name="Welchert J."/>
            <person name="Wing R.A."/>
        </authorList>
    </citation>
    <scope>NUCLEOTIDE SEQUENCE [LARGE SCALE GENOMIC DNA]</scope>
</reference>
<name>A0A0E0KWQ5_ORYPU</name>
<evidence type="ECO:0000313" key="1">
    <source>
        <dbReference type="EnsemblPlants" id="OPUNC04G26920.1"/>
    </source>
</evidence>
<accession>A0A0E0KWQ5</accession>
<dbReference type="Proteomes" id="UP000026962">
    <property type="component" value="Chromosome 4"/>
</dbReference>
<keyword evidence="2" id="KW-1185">Reference proteome</keyword>
<dbReference type="Gramene" id="OPUNC04G26920.1">
    <property type="protein sequence ID" value="OPUNC04G26920.1"/>
    <property type="gene ID" value="OPUNC04G26920"/>
</dbReference>
<dbReference type="AlphaFoldDB" id="A0A0E0KWQ5"/>
<evidence type="ECO:0000313" key="2">
    <source>
        <dbReference type="Proteomes" id="UP000026962"/>
    </source>
</evidence>
<organism evidence="1">
    <name type="scientific">Oryza punctata</name>
    <name type="common">Red rice</name>
    <dbReference type="NCBI Taxonomy" id="4537"/>
    <lineage>
        <taxon>Eukaryota</taxon>
        <taxon>Viridiplantae</taxon>
        <taxon>Streptophyta</taxon>
        <taxon>Embryophyta</taxon>
        <taxon>Tracheophyta</taxon>
        <taxon>Spermatophyta</taxon>
        <taxon>Magnoliopsida</taxon>
        <taxon>Liliopsida</taxon>
        <taxon>Poales</taxon>
        <taxon>Poaceae</taxon>
        <taxon>BOP clade</taxon>
        <taxon>Oryzoideae</taxon>
        <taxon>Oryzeae</taxon>
        <taxon>Oryzinae</taxon>
        <taxon>Oryza</taxon>
    </lineage>
</organism>
<reference evidence="1" key="1">
    <citation type="submission" date="2015-04" db="UniProtKB">
        <authorList>
            <consortium name="EnsemblPlants"/>
        </authorList>
    </citation>
    <scope>IDENTIFICATION</scope>
</reference>
<protein>
    <submittedName>
        <fullName evidence="1">Uncharacterized protein</fullName>
    </submittedName>
</protein>
<dbReference type="HOGENOM" id="CLU_1638111_0_0_1"/>